<proteinExistence type="evidence at transcript level"/>
<reference evidence="2" key="1">
    <citation type="journal article" date="2009" name="PLoS Genet.">
        <title>Sequencing, mapping, and analysis of 27,455 maize full-length cDNAs.</title>
        <authorList>
            <person name="Soderlund C."/>
            <person name="Descour A."/>
            <person name="Kudrna D."/>
            <person name="Bomhoff M."/>
            <person name="Boyd L."/>
            <person name="Currie J."/>
            <person name="Angelova A."/>
            <person name="Collura K."/>
            <person name="Wissotski M."/>
            <person name="Ashley E."/>
            <person name="Morrow D."/>
            <person name="Fernandes J."/>
            <person name="Walbot V."/>
            <person name="Yu Y."/>
        </authorList>
    </citation>
    <scope>NUCLEOTIDE SEQUENCE</scope>
    <source>
        <strain evidence="2">B73</strain>
    </source>
</reference>
<feature type="compositionally biased region" description="Polar residues" evidence="1">
    <location>
        <begin position="17"/>
        <end position="26"/>
    </location>
</feature>
<evidence type="ECO:0000313" key="2">
    <source>
        <dbReference type="EMBL" id="ACF81594.1"/>
    </source>
</evidence>
<dbReference type="AlphaFoldDB" id="B4FHK1"/>
<organism evidence="2">
    <name type="scientific">Zea mays</name>
    <name type="common">Maize</name>
    <dbReference type="NCBI Taxonomy" id="4577"/>
    <lineage>
        <taxon>Eukaryota</taxon>
        <taxon>Viridiplantae</taxon>
        <taxon>Streptophyta</taxon>
        <taxon>Embryophyta</taxon>
        <taxon>Tracheophyta</taxon>
        <taxon>Spermatophyta</taxon>
        <taxon>Magnoliopsida</taxon>
        <taxon>Liliopsida</taxon>
        <taxon>Poales</taxon>
        <taxon>Poaceae</taxon>
        <taxon>PACMAD clade</taxon>
        <taxon>Panicoideae</taxon>
        <taxon>Andropogonodae</taxon>
        <taxon>Andropogoneae</taxon>
        <taxon>Tripsacinae</taxon>
        <taxon>Zea</taxon>
    </lineage>
</organism>
<evidence type="ECO:0000256" key="1">
    <source>
        <dbReference type="SAM" id="MobiDB-lite"/>
    </source>
</evidence>
<accession>B4FHK1</accession>
<protein>
    <submittedName>
        <fullName evidence="2">Uncharacterized protein</fullName>
    </submittedName>
</protein>
<sequence>MSGLFRERIGERDNDRSSIQNNTLAK</sequence>
<feature type="region of interest" description="Disordered" evidence="1">
    <location>
        <begin position="1"/>
        <end position="26"/>
    </location>
</feature>
<dbReference type="EMBL" id="BT036589">
    <property type="protein sequence ID" value="ACF81594.1"/>
    <property type="molecule type" value="mRNA"/>
</dbReference>
<feature type="compositionally biased region" description="Basic and acidic residues" evidence="1">
    <location>
        <begin position="1"/>
        <end position="16"/>
    </location>
</feature>
<name>B4FHK1_MAIZE</name>